<protein>
    <submittedName>
        <fullName evidence="3">Thioesterase family protein</fullName>
    </submittedName>
</protein>
<dbReference type="Gene3D" id="2.40.160.210">
    <property type="entry name" value="Acyl-CoA thioesterase, double hotdog domain"/>
    <property type="match status" value="1"/>
</dbReference>
<dbReference type="Pfam" id="PF13622">
    <property type="entry name" value="4HBT_3"/>
    <property type="match status" value="1"/>
</dbReference>
<organism evidence="3 4">
    <name type="scientific">Actinocorallia longicatena</name>
    <dbReference type="NCBI Taxonomy" id="111803"/>
    <lineage>
        <taxon>Bacteria</taxon>
        <taxon>Bacillati</taxon>
        <taxon>Actinomycetota</taxon>
        <taxon>Actinomycetes</taxon>
        <taxon>Streptosporangiales</taxon>
        <taxon>Thermomonosporaceae</taxon>
        <taxon>Actinocorallia</taxon>
    </lineage>
</organism>
<comment type="caution">
    <text evidence="3">The sequence shown here is derived from an EMBL/GenBank/DDBJ whole genome shotgun (WGS) entry which is preliminary data.</text>
</comment>
<name>A0ABP6PX93_9ACTN</name>
<keyword evidence="4" id="KW-1185">Reference proteome</keyword>
<dbReference type="RefSeq" id="WP_344821576.1">
    <property type="nucleotide sequence ID" value="NZ_BAAAUV010000001.1"/>
</dbReference>
<dbReference type="InterPro" id="IPR049449">
    <property type="entry name" value="TesB_ACOT8-like_N"/>
</dbReference>
<accession>A0ABP6PX93</accession>
<evidence type="ECO:0000259" key="2">
    <source>
        <dbReference type="Pfam" id="PF13622"/>
    </source>
</evidence>
<dbReference type="Proteomes" id="UP001501237">
    <property type="component" value="Unassembled WGS sequence"/>
</dbReference>
<evidence type="ECO:0000256" key="1">
    <source>
        <dbReference type="SAM" id="MobiDB-lite"/>
    </source>
</evidence>
<evidence type="ECO:0000313" key="3">
    <source>
        <dbReference type="EMBL" id="GAA3194939.1"/>
    </source>
</evidence>
<reference evidence="4" key="1">
    <citation type="journal article" date="2019" name="Int. J. Syst. Evol. Microbiol.">
        <title>The Global Catalogue of Microorganisms (GCM) 10K type strain sequencing project: providing services to taxonomists for standard genome sequencing and annotation.</title>
        <authorList>
            <consortium name="The Broad Institute Genomics Platform"/>
            <consortium name="The Broad Institute Genome Sequencing Center for Infectious Disease"/>
            <person name="Wu L."/>
            <person name="Ma J."/>
        </authorList>
    </citation>
    <scope>NUCLEOTIDE SEQUENCE [LARGE SCALE GENOMIC DNA]</scope>
    <source>
        <strain evidence="4">JCM 9377</strain>
    </source>
</reference>
<proteinExistence type="predicted"/>
<gene>
    <name evidence="3" type="ORF">GCM10010468_04910</name>
</gene>
<feature type="compositionally biased region" description="Pro residues" evidence="1">
    <location>
        <begin position="118"/>
        <end position="127"/>
    </location>
</feature>
<sequence>MVEAFFTVKDGEFTPGPLAVGPWGPAMMNGRVVGGLLARSVEHDHGDAAFRPARFTVDLLRPASMAPVTVTTTLVRTGRRIKIVDALLRQGETLVARAGTVFLRHSTEPAGRIWAPDDPMPVPPPPAEHGKDPDGSVYMWPHSPGKPGGDGPVIWQGTGRHSAWIRENRPLVEDEELTPFVRAALAGDVASPMSHWGSAALEFINTDYTLALGRLPEGPDIGLQTTLRTGADGISTGTAVFHDHNGPFGTCTVVALANVDAGFTLRQERH</sequence>
<dbReference type="InterPro" id="IPR042171">
    <property type="entry name" value="Acyl-CoA_hotdog"/>
</dbReference>
<dbReference type="InterPro" id="IPR029069">
    <property type="entry name" value="HotDog_dom_sf"/>
</dbReference>
<evidence type="ECO:0000313" key="4">
    <source>
        <dbReference type="Proteomes" id="UP001501237"/>
    </source>
</evidence>
<dbReference type="SUPFAM" id="SSF54637">
    <property type="entry name" value="Thioesterase/thiol ester dehydrase-isomerase"/>
    <property type="match status" value="1"/>
</dbReference>
<feature type="region of interest" description="Disordered" evidence="1">
    <location>
        <begin position="112"/>
        <end position="132"/>
    </location>
</feature>
<dbReference type="EMBL" id="BAAAUV010000001">
    <property type="protein sequence ID" value="GAA3194939.1"/>
    <property type="molecule type" value="Genomic_DNA"/>
</dbReference>
<feature type="domain" description="Acyl-CoA thioesterase-like N-terminal HotDog" evidence="2">
    <location>
        <begin position="21"/>
        <end position="100"/>
    </location>
</feature>